<dbReference type="SMART" id="SM00046">
    <property type="entry name" value="DAGKc"/>
    <property type="match status" value="1"/>
</dbReference>
<keyword evidence="10" id="KW-0594">Phospholipid biosynthesis</keyword>
<evidence type="ECO:0000256" key="3">
    <source>
        <dbReference type="ARBA" id="ARBA00022679"/>
    </source>
</evidence>
<evidence type="ECO:0000256" key="4">
    <source>
        <dbReference type="ARBA" id="ARBA00022723"/>
    </source>
</evidence>
<dbReference type="SUPFAM" id="SSF111331">
    <property type="entry name" value="NAD kinase/diacylglycerol kinase-like"/>
    <property type="match status" value="1"/>
</dbReference>
<evidence type="ECO:0000256" key="8">
    <source>
        <dbReference type="ARBA" id="ARBA00022842"/>
    </source>
</evidence>
<evidence type="ECO:0000313" key="13">
    <source>
        <dbReference type="EMBL" id="TEW73890.1"/>
    </source>
</evidence>
<keyword evidence="8" id="KW-0460">Magnesium</keyword>
<evidence type="ECO:0000256" key="7">
    <source>
        <dbReference type="ARBA" id="ARBA00022840"/>
    </source>
</evidence>
<evidence type="ECO:0000256" key="11">
    <source>
        <dbReference type="ARBA" id="ARBA00023264"/>
    </source>
</evidence>
<dbReference type="NCBIfam" id="TIGR00147">
    <property type="entry name" value="YegS/Rv2252/BmrU family lipid kinase"/>
    <property type="match status" value="1"/>
</dbReference>
<dbReference type="Proteomes" id="UP000298517">
    <property type="component" value="Unassembled WGS sequence"/>
</dbReference>
<evidence type="ECO:0000256" key="10">
    <source>
        <dbReference type="ARBA" id="ARBA00023209"/>
    </source>
</evidence>
<dbReference type="GO" id="GO:0016301">
    <property type="term" value="F:kinase activity"/>
    <property type="evidence" value="ECO:0007669"/>
    <property type="project" value="UniProtKB-KW"/>
</dbReference>
<keyword evidence="11" id="KW-1208">Phospholipid metabolism</keyword>
<dbReference type="GO" id="GO:0005886">
    <property type="term" value="C:plasma membrane"/>
    <property type="evidence" value="ECO:0007669"/>
    <property type="project" value="TreeGrafter"/>
</dbReference>
<feature type="domain" description="DAGKc" evidence="12">
    <location>
        <begin position="1"/>
        <end position="143"/>
    </location>
</feature>
<dbReference type="PROSITE" id="PS50146">
    <property type="entry name" value="DAGK"/>
    <property type="match status" value="1"/>
</dbReference>
<evidence type="ECO:0000256" key="6">
    <source>
        <dbReference type="ARBA" id="ARBA00022777"/>
    </source>
</evidence>
<keyword evidence="14" id="KW-1185">Reference proteome</keyword>
<accession>A0A4Y8ARR6</accession>
<reference evidence="13 14" key="1">
    <citation type="journal article" date="2011" name="J. Microbiol.">
        <title>Gramella jeungdoensis sp. nov., isolated from a solar saltern in Korea.</title>
        <authorList>
            <person name="Joung Y."/>
            <person name="Kim H."/>
            <person name="Jang T."/>
            <person name="Ahn T.S."/>
            <person name="Joh K."/>
        </authorList>
    </citation>
    <scope>NUCLEOTIDE SEQUENCE [LARGE SCALE GENOMIC DNA]</scope>
    <source>
        <strain evidence="13 14">KCTC 23123</strain>
    </source>
</reference>
<evidence type="ECO:0000256" key="1">
    <source>
        <dbReference type="ARBA" id="ARBA00001946"/>
    </source>
</evidence>
<evidence type="ECO:0000259" key="12">
    <source>
        <dbReference type="PROSITE" id="PS50146"/>
    </source>
</evidence>
<evidence type="ECO:0000313" key="14">
    <source>
        <dbReference type="Proteomes" id="UP000298517"/>
    </source>
</evidence>
<evidence type="ECO:0000256" key="2">
    <source>
        <dbReference type="ARBA" id="ARBA00022516"/>
    </source>
</evidence>
<keyword evidence="3" id="KW-0808">Transferase</keyword>
<keyword evidence="2" id="KW-0444">Lipid biosynthesis</keyword>
<dbReference type="Pfam" id="PF19279">
    <property type="entry name" value="YegS_C"/>
    <property type="match status" value="1"/>
</dbReference>
<keyword evidence="5" id="KW-0547">Nucleotide-binding</keyword>
<keyword evidence="9" id="KW-0443">Lipid metabolism</keyword>
<gene>
    <name evidence="13" type="ORF">E2488_10455</name>
</gene>
<protein>
    <submittedName>
        <fullName evidence="13">Diacylglycerol kinase family lipid kinase</fullName>
    </submittedName>
</protein>
<dbReference type="InterPro" id="IPR005218">
    <property type="entry name" value="Diacylglycerol/lipid_kinase"/>
</dbReference>
<comment type="cofactor">
    <cofactor evidence="1">
        <name>Mg(2+)</name>
        <dbReference type="ChEBI" id="CHEBI:18420"/>
    </cofactor>
</comment>
<keyword evidence="7" id="KW-0067">ATP-binding</keyword>
<dbReference type="OrthoDB" id="9786026at2"/>
<evidence type="ECO:0000256" key="5">
    <source>
        <dbReference type="ARBA" id="ARBA00022741"/>
    </source>
</evidence>
<comment type="caution">
    <text evidence="13">The sequence shown here is derived from an EMBL/GenBank/DDBJ whole genome shotgun (WGS) entry which is preliminary data.</text>
</comment>
<dbReference type="AlphaFoldDB" id="A0A4Y8ARR6"/>
<dbReference type="Gene3D" id="3.40.50.10330">
    <property type="entry name" value="Probable inorganic polyphosphate/atp-NAD kinase, domain 1"/>
    <property type="match status" value="1"/>
</dbReference>
<dbReference type="GO" id="GO:0008654">
    <property type="term" value="P:phospholipid biosynthetic process"/>
    <property type="evidence" value="ECO:0007669"/>
    <property type="project" value="UniProtKB-KW"/>
</dbReference>
<dbReference type="PANTHER" id="PTHR12358:SF106">
    <property type="entry name" value="LIPID KINASE YEGS"/>
    <property type="match status" value="1"/>
</dbReference>
<dbReference type="PANTHER" id="PTHR12358">
    <property type="entry name" value="SPHINGOSINE KINASE"/>
    <property type="match status" value="1"/>
</dbReference>
<dbReference type="GO" id="GO:0046872">
    <property type="term" value="F:metal ion binding"/>
    <property type="evidence" value="ECO:0007669"/>
    <property type="project" value="UniProtKB-KW"/>
</dbReference>
<evidence type="ECO:0000256" key="9">
    <source>
        <dbReference type="ARBA" id="ARBA00023098"/>
    </source>
</evidence>
<keyword evidence="4" id="KW-0479">Metal-binding</keyword>
<dbReference type="EMBL" id="SNQI01000003">
    <property type="protein sequence ID" value="TEW73890.1"/>
    <property type="molecule type" value="Genomic_DNA"/>
</dbReference>
<organism evidence="13 14">
    <name type="scientific">Gramella jeungdoensis</name>
    <dbReference type="NCBI Taxonomy" id="708091"/>
    <lineage>
        <taxon>Bacteria</taxon>
        <taxon>Pseudomonadati</taxon>
        <taxon>Bacteroidota</taxon>
        <taxon>Flavobacteriia</taxon>
        <taxon>Flavobacteriales</taxon>
        <taxon>Flavobacteriaceae</taxon>
        <taxon>Christiangramia</taxon>
    </lineage>
</organism>
<keyword evidence="6 13" id="KW-0418">Kinase</keyword>
<dbReference type="InterPro" id="IPR017438">
    <property type="entry name" value="ATP-NAD_kinase_N"/>
</dbReference>
<dbReference type="Gene3D" id="2.60.200.40">
    <property type="match status" value="1"/>
</dbReference>
<dbReference type="InterPro" id="IPR045540">
    <property type="entry name" value="YegS/DAGK_C"/>
</dbReference>
<dbReference type="GO" id="GO:0005524">
    <property type="term" value="F:ATP binding"/>
    <property type="evidence" value="ECO:0007669"/>
    <property type="project" value="UniProtKB-KW"/>
</dbReference>
<dbReference type="InterPro" id="IPR050187">
    <property type="entry name" value="Lipid_Phosphate_FormReg"/>
</dbReference>
<dbReference type="InterPro" id="IPR001206">
    <property type="entry name" value="Diacylglycerol_kinase_cat_dom"/>
</dbReference>
<sequence>MNKKWFVIVNPTSGNGASRKKWPLIFNELKQQQFNFEFTITTHKYHAENLVQNAINKGFKKFICIGGDGTLHAIVNGILSVNTENISTSLNNLSEIKIGIIPIGTGNDWVKTYTISKNYKEAIKIIKAEHTKKQDIGKITLIPKNKVFYFNNLAGIGFDGFVVNKVHKFKNLGSLAYLSGALVSLFSYKKPLLEITFNSKVLKSKTLLLFVGICKYCAGGMQLTKNPNPTNGLFDITFVKNITLFQIIANIPGLFNGKIIEHKIVKNYKSNHLKIKVLDNQETFIQADGELIGSGDFIVNLLPKALSFIVPK</sequence>
<dbReference type="Pfam" id="PF00781">
    <property type="entry name" value="DAGK_cat"/>
    <property type="match status" value="1"/>
</dbReference>
<dbReference type="InterPro" id="IPR016064">
    <property type="entry name" value="NAD/diacylglycerol_kinase_sf"/>
</dbReference>
<name>A0A4Y8ARR6_9FLAO</name>
<dbReference type="RefSeq" id="WP_134248289.1">
    <property type="nucleotide sequence ID" value="NZ_SNQI01000003.1"/>
</dbReference>
<proteinExistence type="predicted"/>